<accession>A0A0F9EWD2</accession>
<dbReference type="EMBL" id="LAZR01025857">
    <property type="protein sequence ID" value="KKL70581.1"/>
    <property type="molecule type" value="Genomic_DNA"/>
</dbReference>
<comment type="caution">
    <text evidence="2">The sequence shown here is derived from an EMBL/GenBank/DDBJ whole genome shotgun (WGS) entry which is preliminary data.</text>
</comment>
<dbReference type="InterPro" id="IPR024654">
    <property type="entry name" value="Calcineurin-like_PHP_lpxH"/>
</dbReference>
<protein>
    <recommendedName>
        <fullName evidence="1">Calcineurin-like phosphoesterase domain-containing protein</fullName>
    </recommendedName>
</protein>
<dbReference type="Gene3D" id="3.60.21.10">
    <property type="match status" value="2"/>
</dbReference>
<gene>
    <name evidence="2" type="ORF">LCGC14_2103480</name>
</gene>
<reference evidence="2" key="1">
    <citation type="journal article" date="2015" name="Nature">
        <title>Complex archaea that bridge the gap between prokaryotes and eukaryotes.</title>
        <authorList>
            <person name="Spang A."/>
            <person name="Saw J.H."/>
            <person name="Jorgensen S.L."/>
            <person name="Zaremba-Niedzwiedzka K."/>
            <person name="Martijn J."/>
            <person name="Lind A.E."/>
            <person name="van Eijk R."/>
            <person name="Schleper C."/>
            <person name="Guy L."/>
            <person name="Ettema T.J."/>
        </authorList>
    </citation>
    <scope>NUCLEOTIDE SEQUENCE</scope>
</reference>
<proteinExistence type="predicted"/>
<name>A0A0F9EWD2_9ZZZZ</name>
<sequence>MMRRTSKLPSEGAVQAILCADFHLRDSVPVCRTDDFWEAQWVKVDFVAALQRQYDCPVFHSGDLFHHWKASPYLLSTTLKHLPKNFHTVYGNHDLPQHSIELMERSGVHTLEMAGELIVLSGAHAGQEPTYDDGFDLCGYQTLVWHEGVWQGKSPWPGCTNPTTEEVLEKYDMFDLIVTGDFHIPCIDRDGDRLLVNPGSLMRQSADQIDFQPRIYLWSAEDNDVVPAFLPINPDAVSREHLDVMKERDKRIEAFISRLDVDWSTELSFEGNLKKYLSSNRVDARTEELIQKAVDLDL</sequence>
<evidence type="ECO:0000259" key="1">
    <source>
        <dbReference type="Pfam" id="PF12850"/>
    </source>
</evidence>
<evidence type="ECO:0000313" key="2">
    <source>
        <dbReference type="EMBL" id="KKL70581.1"/>
    </source>
</evidence>
<dbReference type="AlphaFoldDB" id="A0A0F9EWD2"/>
<dbReference type="Pfam" id="PF12850">
    <property type="entry name" value="Metallophos_2"/>
    <property type="match status" value="1"/>
</dbReference>
<feature type="domain" description="Calcineurin-like phosphoesterase" evidence="1">
    <location>
        <begin position="46"/>
        <end position="207"/>
    </location>
</feature>
<dbReference type="SUPFAM" id="SSF56300">
    <property type="entry name" value="Metallo-dependent phosphatases"/>
    <property type="match status" value="1"/>
</dbReference>
<dbReference type="InterPro" id="IPR029052">
    <property type="entry name" value="Metallo-depent_PP-like"/>
</dbReference>
<organism evidence="2">
    <name type="scientific">marine sediment metagenome</name>
    <dbReference type="NCBI Taxonomy" id="412755"/>
    <lineage>
        <taxon>unclassified sequences</taxon>
        <taxon>metagenomes</taxon>
        <taxon>ecological metagenomes</taxon>
    </lineage>
</organism>